<feature type="domain" description="FMR1-interacting protein 1 conserved" evidence="2">
    <location>
        <begin position="267"/>
        <end position="302"/>
    </location>
</feature>
<evidence type="ECO:0000259" key="2">
    <source>
        <dbReference type="Pfam" id="PF10453"/>
    </source>
</evidence>
<sequence length="508" mass="57698">MRPHFNGNPNNQLKNNGTNASMPQQVMGNPGSFCPNPIQIRPQFQMGALSPQLAMPTFPNPNAYFAPTQHFPFPQAHVQGLNPMFAHNLVNAPQLLHNGQFNGSNLVQNVSQLLQMQIASFGPQNFANLQPNMVNGNGNLQHLMNGNISKQIHIDDKVEKDFGASQQQNLHMFSNAEKLQSNAGEFRGTNNNWTRSNKKNLIGNFKGDGSQRGFVKQQFPQKQYSKGNFKLHNANQGKGSKNETKTCVLSDTAKQFQGGKERPLSLNYTVQEIQQWREQRKKNYPSKANMEKKLKDNSMRSEITDTVAKIRRQELKEILEKQAELGCEVAEIPSCYLSDSERQTDGRVEGQNIFQKRERFQNKFDKRGKFRHKDQVLSRHTPSAVSANFHDRDDDSFAKKQRLASGSIHLDRKKDPSLLQKLLYSDIKRDKTYLLQIFRFMVMNSFFDDQPSKPLRFPVVIMKESGDEIDCLQKKHQVAEYAVSTSAGSDLVIRSGGQSLQEEVEITI</sequence>
<dbReference type="Proteomes" id="UP000250235">
    <property type="component" value="Unassembled WGS sequence"/>
</dbReference>
<evidence type="ECO:0000313" key="4">
    <source>
        <dbReference type="Proteomes" id="UP000250235"/>
    </source>
</evidence>
<gene>
    <name evidence="3" type="ORF">F511_22660</name>
</gene>
<dbReference type="GO" id="GO:0000492">
    <property type="term" value="P:box C/D snoRNP assembly"/>
    <property type="evidence" value="ECO:0007669"/>
    <property type="project" value="TreeGrafter"/>
</dbReference>
<name>A0A2Z7BM73_9LAMI</name>
<dbReference type="GO" id="GO:0003723">
    <property type="term" value="F:RNA binding"/>
    <property type="evidence" value="ECO:0007669"/>
    <property type="project" value="InterPro"/>
</dbReference>
<organism evidence="3 4">
    <name type="scientific">Dorcoceras hygrometricum</name>
    <dbReference type="NCBI Taxonomy" id="472368"/>
    <lineage>
        <taxon>Eukaryota</taxon>
        <taxon>Viridiplantae</taxon>
        <taxon>Streptophyta</taxon>
        <taxon>Embryophyta</taxon>
        <taxon>Tracheophyta</taxon>
        <taxon>Spermatophyta</taxon>
        <taxon>Magnoliopsida</taxon>
        <taxon>eudicotyledons</taxon>
        <taxon>Gunneridae</taxon>
        <taxon>Pentapetalae</taxon>
        <taxon>asterids</taxon>
        <taxon>lamiids</taxon>
        <taxon>Lamiales</taxon>
        <taxon>Gesneriaceae</taxon>
        <taxon>Didymocarpoideae</taxon>
        <taxon>Trichosporeae</taxon>
        <taxon>Loxocarpinae</taxon>
        <taxon>Dorcoceras</taxon>
    </lineage>
</organism>
<reference evidence="3 4" key="1">
    <citation type="journal article" date="2015" name="Proc. Natl. Acad. Sci. U.S.A.">
        <title>The resurrection genome of Boea hygrometrica: A blueprint for survival of dehydration.</title>
        <authorList>
            <person name="Xiao L."/>
            <person name="Yang G."/>
            <person name="Zhang L."/>
            <person name="Yang X."/>
            <person name="Zhao S."/>
            <person name="Ji Z."/>
            <person name="Zhou Q."/>
            <person name="Hu M."/>
            <person name="Wang Y."/>
            <person name="Chen M."/>
            <person name="Xu Y."/>
            <person name="Jin H."/>
            <person name="Xiao X."/>
            <person name="Hu G."/>
            <person name="Bao F."/>
            <person name="Hu Y."/>
            <person name="Wan P."/>
            <person name="Li L."/>
            <person name="Deng X."/>
            <person name="Kuang T."/>
            <person name="Xiang C."/>
            <person name="Zhu J.K."/>
            <person name="Oliver M.J."/>
            <person name="He Y."/>
        </authorList>
    </citation>
    <scope>NUCLEOTIDE SEQUENCE [LARGE SCALE GENOMIC DNA]</scope>
    <source>
        <strain evidence="4">cv. XS01</strain>
    </source>
</reference>
<evidence type="ECO:0000313" key="3">
    <source>
        <dbReference type="EMBL" id="KZV35444.1"/>
    </source>
</evidence>
<dbReference type="OrthoDB" id="273070at2759"/>
<dbReference type="InterPro" id="IPR019496">
    <property type="entry name" value="NUFIP1_cons_dom"/>
</dbReference>
<dbReference type="AlphaFoldDB" id="A0A2Z7BM73"/>
<feature type="compositionally biased region" description="Low complexity" evidence="1">
    <location>
        <begin position="1"/>
        <end position="19"/>
    </location>
</feature>
<dbReference type="PANTHER" id="PTHR13309:SF0">
    <property type="entry name" value="FMR1-INTERACTING PROTEIN NUFIP1"/>
    <property type="match status" value="1"/>
</dbReference>
<dbReference type="GO" id="GO:0005634">
    <property type="term" value="C:nucleus"/>
    <property type="evidence" value="ECO:0007669"/>
    <property type="project" value="TreeGrafter"/>
</dbReference>
<feature type="region of interest" description="Disordered" evidence="1">
    <location>
        <begin position="1"/>
        <end position="28"/>
    </location>
</feature>
<accession>A0A2Z7BM73</accession>
<dbReference type="Pfam" id="PF10453">
    <property type="entry name" value="NUFIP1"/>
    <property type="match status" value="1"/>
</dbReference>
<protein>
    <recommendedName>
        <fullName evidence="2">FMR1-interacting protein 1 conserved domain-containing protein</fullName>
    </recommendedName>
</protein>
<dbReference type="PANTHER" id="PTHR13309">
    <property type="entry name" value="NUCLEAR FRAGILE X MENTAL RETARDATION PROTEIN INTERACTING PROTEIN 1"/>
    <property type="match status" value="1"/>
</dbReference>
<keyword evidence="4" id="KW-1185">Reference proteome</keyword>
<evidence type="ECO:0000256" key="1">
    <source>
        <dbReference type="SAM" id="MobiDB-lite"/>
    </source>
</evidence>
<proteinExistence type="predicted"/>
<dbReference type="EMBL" id="KV004583">
    <property type="protein sequence ID" value="KZV35444.1"/>
    <property type="molecule type" value="Genomic_DNA"/>
</dbReference>
<dbReference type="InterPro" id="IPR039136">
    <property type="entry name" value="NUFIP1-like"/>
</dbReference>